<dbReference type="InterPro" id="IPR014720">
    <property type="entry name" value="dsRBD_dom"/>
</dbReference>
<name>A0A8S1C5P1_9INSE</name>
<dbReference type="PANTHER" id="PTHR46205">
    <property type="entry name" value="LOQUACIOUS, ISOFORM B"/>
    <property type="match status" value="1"/>
</dbReference>
<dbReference type="PROSITE" id="PS50137">
    <property type="entry name" value="DS_RBD"/>
    <property type="match status" value="3"/>
</dbReference>
<dbReference type="EMBL" id="CADEPI010000009">
    <property type="protein sequence ID" value="CAB3362487.1"/>
    <property type="molecule type" value="Genomic_DNA"/>
</dbReference>
<feature type="region of interest" description="Disordered" evidence="3">
    <location>
        <begin position="1"/>
        <end position="33"/>
    </location>
</feature>
<keyword evidence="1 2" id="KW-0694">RNA-binding</keyword>
<dbReference type="OrthoDB" id="10056847at2759"/>
<dbReference type="AlphaFoldDB" id="A0A8S1C5P1"/>
<dbReference type="InterPro" id="IPR051247">
    <property type="entry name" value="RLC_Component"/>
</dbReference>
<dbReference type="GO" id="GO:0035197">
    <property type="term" value="F:siRNA binding"/>
    <property type="evidence" value="ECO:0007669"/>
    <property type="project" value="TreeGrafter"/>
</dbReference>
<dbReference type="CDD" id="cd19864">
    <property type="entry name" value="DSRM_PRKRA-like_rpt3"/>
    <property type="match status" value="1"/>
</dbReference>
<feature type="compositionally biased region" description="Polar residues" evidence="3">
    <location>
        <begin position="7"/>
        <end position="22"/>
    </location>
</feature>
<dbReference type="SUPFAM" id="SSF54768">
    <property type="entry name" value="dsRNA-binding domain-like"/>
    <property type="match status" value="3"/>
</dbReference>
<dbReference type="FunFam" id="3.30.160.20:FF:000007">
    <property type="entry name" value="Double-stranded RNA-binding protein Staufen homolog 1"/>
    <property type="match status" value="2"/>
</dbReference>
<proteinExistence type="predicted"/>
<feature type="domain" description="DRBM" evidence="4">
    <location>
        <begin position="218"/>
        <end position="286"/>
    </location>
</feature>
<dbReference type="CDD" id="cd19862">
    <property type="entry name" value="DSRM_PRKRA-like_rpt1"/>
    <property type="match status" value="1"/>
</dbReference>
<feature type="region of interest" description="Disordered" evidence="3">
    <location>
        <begin position="75"/>
        <end position="113"/>
    </location>
</feature>
<dbReference type="CDD" id="cd19863">
    <property type="entry name" value="DSRM_PRKRA-like_rpt2"/>
    <property type="match status" value="1"/>
</dbReference>
<dbReference type="GO" id="GO:0003725">
    <property type="term" value="F:double-stranded RNA binding"/>
    <property type="evidence" value="ECO:0007669"/>
    <property type="project" value="TreeGrafter"/>
</dbReference>
<dbReference type="SMART" id="SM00358">
    <property type="entry name" value="DSRM"/>
    <property type="match status" value="3"/>
</dbReference>
<dbReference type="GO" id="GO:0005634">
    <property type="term" value="C:nucleus"/>
    <property type="evidence" value="ECO:0007669"/>
    <property type="project" value="TreeGrafter"/>
</dbReference>
<sequence>MMYAVKPQQSRGRSKVGQQQFVHSGPVGDGDVGSIYPQPGLETYAMAAGSPVIGSQPPMMGMNNGTPLAYQTTHISADGGAPSQPIQPLQPRQPVGGVSRPQNGAGALPSLPSKTPVSVLQELLSRRGTTPKYELVQIEGAIHEPTFRYRVTVGEIIAVGTGRSKKEAKHAAAKAILDKLVGISDNPLPGGGPVPSNNNIPDVTSQMVSPFDDTIPGNPIGTLQEMCMSRRWPPPVYDLKSEKGLPHERLFTIACSVFKNIETGTGKSKKLAKRQAAHKMWLKLKDLPVEQPNANLGLEDDDEIAQRSSSGSHYAELKDSKIATLTPPHSQKVSMFHKSLKSSSGAKLNELQSTPLASDANFNYVKFLQEISHEQQFEVTFVDVEEKAKSGAVQCLVQLSTLPVAVCYGSGPTQKDAQAAAARNALEYLKIMTKK</sequence>
<dbReference type="Proteomes" id="UP000494165">
    <property type="component" value="Unassembled WGS sequence"/>
</dbReference>
<protein>
    <recommendedName>
        <fullName evidence="4">DRBM domain-containing protein</fullName>
    </recommendedName>
</protein>
<dbReference type="GO" id="GO:0005737">
    <property type="term" value="C:cytoplasm"/>
    <property type="evidence" value="ECO:0007669"/>
    <property type="project" value="TreeGrafter"/>
</dbReference>
<keyword evidence="6" id="KW-1185">Reference proteome</keyword>
<feature type="domain" description="DRBM" evidence="4">
    <location>
        <begin position="363"/>
        <end position="431"/>
    </location>
</feature>
<dbReference type="GO" id="GO:0070578">
    <property type="term" value="C:RISC-loading complex"/>
    <property type="evidence" value="ECO:0007669"/>
    <property type="project" value="TreeGrafter"/>
</dbReference>
<dbReference type="GO" id="GO:0030422">
    <property type="term" value="P:siRNA processing"/>
    <property type="evidence" value="ECO:0007669"/>
    <property type="project" value="TreeGrafter"/>
</dbReference>
<organism evidence="5 6">
    <name type="scientific">Cloeon dipterum</name>
    <dbReference type="NCBI Taxonomy" id="197152"/>
    <lineage>
        <taxon>Eukaryota</taxon>
        <taxon>Metazoa</taxon>
        <taxon>Ecdysozoa</taxon>
        <taxon>Arthropoda</taxon>
        <taxon>Hexapoda</taxon>
        <taxon>Insecta</taxon>
        <taxon>Pterygota</taxon>
        <taxon>Palaeoptera</taxon>
        <taxon>Ephemeroptera</taxon>
        <taxon>Pisciforma</taxon>
        <taxon>Baetidae</taxon>
        <taxon>Cloeon</taxon>
    </lineage>
</organism>
<feature type="domain" description="DRBM" evidence="4">
    <location>
        <begin position="115"/>
        <end position="182"/>
    </location>
</feature>
<dbReference type="GO" id="GO:0016442">
    <property type="term" value="C:RISC complex"/>
    <property type="evidence" value="ECO:0007669"/>
    <property type="project" value="TreeGrafter"/>
</dbReference>
<dbReference type="PANTHER" id="PTHR46205:SF3">
    <property type="entry name" value="LOQUACIOUS, ISOFORM B"/>
    <property type="match status" value="1"/>
</dbReference>
<evidence type="ECO:0000256" key="3">
    <source>
        <dbReference type="SAM" id="MobiDB-lite"/>
    </source>
</evidence>
<evidence type="ECO:0000313" key="5">
    <source>
        <dbReference type="EMBL" id="CAB3362487.1"/>
    </source>
</evidence>
<dbReference type="Pfam" id="PF00035">
    <property type="entry name" value="dsrm"/>
    <property type="match status" value="2"/>
</dbReference>
<dbReference type="Gene3D" id="3.30.160.20">
    <property type="match status" value="3"/>
</dbReference>
<comment type="caution">
    <text evidence="5">The sequence shown here is derived from an EMBL/GenBank/DDBJ whole genome shotgun (WGS) entry which is preliminary data.</text>
</comment>
<accession>A0A8S1C5P1</accession>
<evidence type="ECO:0000259" key="4">
    <source>
        <dbReference type="PROSITE" id="PS50137"/>
    </source>
</evidence>
<dbReference type="GO" id="GO:0070920">
    <property type="term" value="P:regulation of regulatory ncRNA processing"/>
    <property type="evidence" value="ECO:0007669"/>
    <property type="project" value="TreeGrafter"/>
</dbReference>
<gene>
    <name evidence="5" type="ORF">CLODIP_2_CD14401</name>
</gene>
<evidence type="ECO:0000256" key="2">
    <source>
        <dbReference type="PROSITE-ProRule" id="PRU00266"/>
    </source>
</evidence>
<reference evidence="5 6" key="1">
    <citation type="submission" date="2020-04" db="EMBL/GenBank/DDBJ databases">
        <authorList>
            <person name="Alioto T."/>
            <person name="Alioto T."/>
            <person name="Gomez Garrido J."/>
        </authorList>
    </citation>
    <scope>NUCLEOTIDE SEQUENCE [LARGE SCALE GENOMIC DNA]</scope>
</reference>
<evidence type="ECO:0000313" key="6">
    <source>
        <dbReference type="Proteomes" id="UP000494165"/>
    </source>
</evidence>
<evidence type="ECO:0000256" key="1">
    <source>
        <dbReference type="ARBA" id="ARBA00022884"/>
    </source>
</evidence>